<keyword evidence="3" id="KW-0187">Copper transport</keyword>
<comment type="caution">
    <text evidence="9">The sequence shown here is derived from an EMBL/GenBank/DDBJ whole genome shotgun (WGS) entry which is preliminary data.</text>
</comment>
<dbReference type="InterPro" id="IPR051881">
    <property type="entry name" value="Copper_transport_ATOX1-like"/>
</dbReference>
<evidence type="ECO:0000256" key="2">
    <source>
        <dbReference type="ARBA" id="ARBA00022723"/>
    </source>
</evidence>
<evidence type="ECO:0000256" key="7">
    <source>
        <dbReference type="ARBA" id="ARBA00038171"/>
    </source>
</evidence>
<evidence type="ECO:0000313" key="9">
    <source>
        <dbReference type="EMBL" id="KAK7747647.1"/>
    </source>
</evidence>
<dbReference type="Proteomes" id="UP001320420">
    <property type="component" value="Unassembled WGS sequence"/>
</dbReference>
<dbReference type="PANTHER" id="PTHR46365:SF1">
    <property type="entry name" value="COPPER TRANSPORT PROTEIN ATOX1"/>
    <property type="match status" value="1"/>
</dbReference>
<evidence type="ECO:0000256" key="5">
    <source>
        <dbReference type="ARBA" id="ARBA00023065"/>
    </source>
</evidence>
<dbReference type="EMBL" id="JAKJXP020000089">
    <property type="protein sequence ID" value="KAK7747647.1"/>
    <property type="molecule type" value="Genomic_DNA"/>
</dbReference>
<dbReference type="GO" id="GO:0016531">
    <property type="term" value="F:copper chaperone activity"/>
    <property type="evidence" value="ECO:0007669"/>
    <property type="project" value="TreeGrafter"/>
</dbReference>
<proteinExistence type="inferred from homology"/>
<dbReference type="CDD" id="cd00371">
    <property type="entry name" value="HMA"/>
    <property type="match status" value="1"/>
</dbReference>
<dbReference type="Gene3D" id="3.30.70.100">
    <property type="match status" value="1"/>
</dbReference>
<dbReference type="SUPFAM" id="SSF55008">
    <property type="entry name" value="HMA, heavy metal-associated domain"/>
    <property type="match status" value="1"/>
</dbReference>
<dbReference type="GO" id="GO:0006825">
    <property type="term" value="P:copper ion transport"/>
    <property type="evidence" value="ECO:0007669"/>
    <property type="project" value="UniProtKB-KW"/>
</dbReference>
<evidence type="ECO:0000256" key="4">
    <source>
        <dbReference type="ARBA" id="ARBA00023008"/>
    </source>
</evidence>
<keyword evidence="1" id="KW-0813">Transport</keyword>
<keyword evidence="2" id="KW-0479">Metal-binding</keyword>
<name>A0AAN9YLZ7_9PEZI</name>
<accession>A0AAN9YLZ7</accession>
<organism evidence="9 10">
    <name type="scientific">Diatrype stigma</name>
    <dbReference type="NCBI Taxonomy" id="117547"/>
    <lineage>
        <taxon>Eukaryota</taxon>
        <taxon>Fungi</taxon>
        <taxon>Dikarya</taxon>
        <taxon>Ascomycota</taxon>
        <taxon>Pezizomycotina</taxon>
        <taxon>Sordariomycetes</taxon>
        <taxon>Xylariomycetidae</taxon>
        <taxon>Xylariales</taxon>
        <taxon>Diatrypaceae</taxon>
        <taxon>Diatrype</taxon>
    </lineage>
</organism>
<keyword evidence="4" id="KW-0186">Copper</keyword>
<keyword evidence="10" id="KW-1185">Reference proteome</keyword>
<dbReference type="GO" id="GO:0046872">
    <property type="term" value="F:metal ion binding"/>
    <property type="evidence" value="ECO:0007669"/>
    <property type="project" value="UniProtKB-KW"/>
</dbReference>
<protein>
    <submittedName>
        <fullName evidence="9">Cytosolic copper metallochaperone</fullName>
    </submittedName>
</protein>
<dbReference type="FunFam" id="3.30.70.100:FF:000008">
    <property type="entry name" value="Copper transport protein ATOX1"/>
    <property type="match status" value="1"/>
</dbReference>
<sequence length="89" mass="9648">MSTHTYKFDVSMSCNGCSGAVDRVLKKLEGVESYDVSLQDQQARVVAGPDLDYETILRTIKKTGKKVNGAREVVEGNPDGVVKSVELAD</sequence>
<evidence type="ECO:0000313" key="10">
    <source>
        <dbReference type="Proteomes" id="UP001320420"/>
    </source>
</evidence>
<dbReference type="GO" id="GO:0005829">
    <property type="term" value="C:cytosol"/>
    <property type="evidence" value="ECO:0007669"/>
    <property type="project" value="TreeGrafter"/>
</dbReference>
<dbReference type="PANTHER" id="PTHR46365">
    <property type="entry name" value="COPPER TRANSPORT PROTEIN ATOX1"/>
    <property type="match status" value="1"/>
</dbReference>
<evidence type="ECO:0000256" key="3">
    <source>
        <dbReference type="ARBA" id="ARBA00022796"/>
    </source>
</evidence>
<dbReference type="Pfam" id="PF00403">
    <property type="entry name" value="HMA"/>
    <property type="match status" value="1"/>
</dbReference>
<dbReference type="PROSITE" id="PS50846">
    <property type="entry name" value="HMA_2"/>
    <property type="match status" value="1"/>
</dbReference>
<dbReference type="AlphaFoldDB" id="A0AAN9YLZ7"/>
<feature type="domain" description="HMA" evidence="8">
    <location>
        <begin position="3"/>
        <end position="68"/>
    </location>
</feature>
<keyword evidence="5" id="KW-0406">Ion transport</keyword>
<dbReference type="InterPro" id="IPR036163">
    <property type="entry name" value="HMA_dom_sf"/>
</dbReference>
<evidence type="ECO:0000259" key="8">
    <source>
        <dbReference type="PROSITE" id="PS50846"/>
    </source>
</evidence>
<keyword evidence="6" id="KW-0143">Chaperone</keyword>
<dbReference type="InterPro" id="IPR006121">
    <property type="entry name" value="HMA_dom"/>
</dbReference>
<evidence type="ECO:0000256" key="6">
    <source>
        <dbReference type="ARBA" id="ARBA00023186"/>
    </source>
</evidence>
<comment type="similarity">
    <text evidence="7">Belongs to the ATX1 family.</text>
</comment>
<reference evidence="9 10" key="1">
    <citation type="submission" date="2024-02" db="EMBL/GenBank/DDBJ databases">
        <title>De novo assembly and annotation of 12 fungi associated with fruit tree decline syndrome in Ontario, Canada.</title>
        <authorList>
            <person name="Sulman M."/>
            <person name="Ellouze W."/>
            <person name="Ilyukhin E."/>
        </authorList>
    </citation>
    <scope>NUCLEOTIDE SEQUENCE [LARGE SCALE GENOMIC DNA]</scope>
    <source>
        <strain evidence="9 10">M11/M66-122</strain>
    </source>
</reference>
<evidence type="ECO:0000256" key="1">
    <source>
        <dbReference type="ARBA" id="ARBA00022448"/>
    </source>
</evidence>
<gene>
    <name evidence="9" type="primary">ATX1</name>
    <name evidence="9" type="ORF">SLS62_008973</name>
</gene>